<keyword evidence="1 3" id="KW-0251">Elongation factor</keyword>
<dbReference type="Gene3D" id="3.40.50.300">
    <property type="entry name" value="P-loop containing nucleotide triphosphate hydrolases"/>
    <property type="match status" value="1"/>
</dbReference>
<evidence type="ECO:0000256" key="1">
    <source>
        <dbReference type="ARBA" id="ARBA00022768"/>
    </source>
</evidence>
<organism evidence="3 4">
    <name type="scientific">Thelohanellus kitauei</name>
    <name type="common">Myxosporean</name>
    <dbReference type="NCBI Taxonomy" id="669202"/>
    <lineage>
        <taxon>Eukaryota</taxon>
        <taxon>Metazoa</taxon>
        <taxon>Cnidaria</taxon>
        <taxon>Myxozoa</taxon>
        <taxon>Myxosporea</taxon>
        <taxon>Bivalvulida</taxon>
        <taxon>Platysporina</taxon>
        <taxon>Myxobolidae</taxon>
        <taxon>Thelohanellus</taxon>
    </lineage>
</organism>
<evidence type="ECO:0000313" key="3">
    <source>
        <dbReference type="EMBL" id="KII74764.1"/>
    </source>
</evidence>
<dbReference type="GO" id="GO:0003924">
    <property type="term" value="F:GTPase activity"/>
    <property type="evidence" value="ECO:0007669"/>
    <property type="project" value="TreeGrafter"/>
</dbReference>
<proteinExistence type="predicted"/>
<name>A0A0C2JAB7_THEKT</name>
<dbReference type="EMBL" id="JWZT01000283">
    <property type="protein sequence ID" value="KII74764.1"/>
    <property type="molecule type" value="Genomic_DNA"/>
</dbReference>
<accession>A0A0C2JAB7</accession>
<dbReference type="OrthoDB" id="198619at2759"/>
<dbReference type="InterPro" id="IPR027417">
    <property type="entry name" value="P-loop_NTPase"/>
</dbReference>
<sequence length="104" mass="11748">MRINAALVQLPIGLESNFSGIIDIINEESLYFEGNNGLTVRKEGIPDEYKAQVAEYRKHVAEAYLADRTPTPQEIDPLLDNVVKYLPDPSEIKHTAIRVRLQVD</sequence>
<keyword evidence="4" id="KW-1185">Reference proteome</keyword>
<reference evidence="3 4" key="1">
    <citation type="journal article" date="2014" name="Genome Biol. Evol.">
        <title>The genome of the myxosporean Thelohanellus kitauei shows adaptations to nutrient acquisition within its fish host.</title>
        <authorList>
            <person name="Yang Y."/>
            <person name="Xiong J."/>
            <person name="Zhou Z."/>
            <person name="Huo F."/>
            <person name="Miao W."/>
            <person name="Ran C."/>
            <person name="Liu Y."/>
            <person name="Zhang J."/>
            <person name="Feng J."/>
            <person name="Wang M."/>
            <person name="Wang M."/>
            <person name="Wang L."/>
            <person name="Yao B."/>
        </authorList>
    </citation>
    <scope>NUCLEOTIDE SEQUENCE [LARGE SCALE GENOMIC DNA]</scope>
    <source>
        <strain evidence="3">Wuqing</strain>
    </source>
</reference>
<dbReference type="GO" id="GO:0070125">
    <property type="term" value="P:mitochondrial translational elongation"/>
    <property type="evidence" value="ECO:0007669"/>
    <property type="project" value="TreeGrafter"/>
</dbReference>
<protein>
    <submittedName>
        <fullName evidence="3">Elongation factor G, mitochondrial</fullName>
    </submittedName>
</protein>
<evidence type="ECO:0000313" key="4">
    <source>
        <dbReference type="Proteomes" id="UP000031668"/>
    </source>
</evidence>
<dbReference type="SUPFAM" id="SSF52540">
    <property type="entry name" value="P-loop containing nucleoside triphosphate hydrolases"/>
    <property type="match status" value="1"/>
</dbReference>
<dbReference type="AlphaFoldDB" id="A0A0C2JAB7"/>
<dbReference type="Proteomes" id="UP000031668">
    <property type="component" value="Unassembled WGS sequence"/>
</dbReference>
<dbReference type="GO" id="GO:0005739">
    <property type="term" value="C:mitochondrion"/>
    <property type="evidence" value="ECO:0007669"/>
    <property type="project" value="TreeGrafter"/>
</dbReference>
<evidence type="ECO:0000256" key="2">
    <source>
        <dbReference type="ARBA" id="ARBA00022917"/>
    </source>
</evidence>
<keyword evidence="2" id="KW-0648">Protein biosynthesis</keyword>
<dbReference type="PANTHER" id="PTHR43636">
    <property type="entry name" value="ELONGATION FACTOR G, MITOCHONDRIAL"/>
    <property type="match status" value="1"/>
</dbReference>
<dbReference type="PANTHER" id="PTHR43636:SF2">
    <property type="entry name" value="ELONGATION FACTOR G, MITOCHONDRIAL"/>
    <property type="match status" value="1"/>
</dbReference>
<comment type="caution">
    <text evidence="3">The sequence shown here is derived from an EMBL/GenBank/DDBJ whole genome shotgun (WGS) entry which is preliminary data.</text>
</comment>
<gene>
    <name evidence="3" type="ORF">RF11_00530</name>
</gene>
<dbReference type="GO" id="GO:0003746">
    <property type="term" value="F:translation elongation factor activity"/>
    <property type="evidence" value="ECO:0007669"/>
    <property type="project" value="UniProtKB-KW"/>
</dbReference>